<reference evidence="2" key="1">
    <citation type="submission" date="2018-05" db="EMBL/GenBank/DDBJ databases">
        <authorList>
            <person name="Lanie J.A."/>
            <person name="Ng W.-L."/>
            <person name="Kazmierczak K.M."/>
            <person name="Andrzejewski T.M."/>
            <person name="Davidsen T.M."/>
            <person name="Wayne K.J."/>
            <person name="Tettelin H."/>
            <person name="Glass J.I."/>
            <person name="Rusch D."/>
            <person name="Podicherti R."/>
            <person name="Tsui H.-C.T."/>
            <person name="Winkler M.E."/>
        </authorList>
    </citation>
    <scope>NUCLEOTIDE SEQUENCE</scope>
</reference>
<gene>
    <name evidence="2" type="ORF">METZ01_LOCUS321753</name>
</gene>
<protein>
    <submittedName>
        <fullName evidence="2">Uncharacterized protein</fullName>
    </submittedName>
</protein>
<evidence type="ECO:0000256" key="1">
    <source>
        <dbReference type="SAM" id="MobiDB-lite"/>
    </source>
</evidence>
<organism evidence="2">
    <name type="scientific">marine metagenome</name>
    <dbReference type="NCBI Taxonomy" id="408172"/>
    <lineage>
        <taxon>unclassified sequences</taxon>
        <taxon>metagenomes</taxon>
        <taxon>ecological metagenomes</taxon>
    </lineage>
</organism>
<evidence type="ECO:0000313" key="2">
    <source>
        <dbReference type="EMBL" id="SVC68899.1"/>
    </source>
</evidence>
<dbReference type="AlphaFoldDB" id="A0A382P660"/>
<dbReference type="EMBL" id="UINC01105167">
    <property type="protein sequence ID" value="SVC68899.1"/>
    <property type="molecule type" value="Genomic_DNA"/>
</dbReference>
<sequence length="106" mass="12212">MTKGKPAKRAFPRKNLATSWVMFQSETEEESVMEGFLSGIDCMKTPEALQSLRGLLLCKNLRKAARRENLWSSQCPSEHYEKKRAKTNRTPSITKARNNSTLHWKN</sequence>
<feature type="compositionally biased region" description="Polar residues" evidence="1">
    <location>
        <begin position="88"/>
        <end position="106"/>
    </location>
</feature>
<feature type="region of interest" description="Disordered" evidence="1">
    <location>
        <begin position="75"/>
        <end position="106"/>
    </location>
</feature>
<proteinExistence type="predicted"/>
<name>A0A382P660_9ZZZZ</name>
<accession>A0A382P660</accession>